<reference evidence="5 7" key="1">
    <citation type="journal article" date="2017" name="Anaerobe">
        <title>Quantification, isolation and characterization of Bifidobacterium from the vaginal microbiomes of reproductive aged women.</title>
        <authorList>
            <person name="Freitas A.C."/>
            <person name="Hill J.E."/>
        </authorList>
    </citation>
    <scope>NUCLEOTIDE SEQUENCE [LARGE SCALE GENOMIC DNA]</scope>
    <source>
        <strain evidence="5 7">N6D05</strain>
    </source>
</reference>
<dbReference type="Proteomes" id="UP000430971">
    <property type="component" value="Unassembled WGS sequence"/>
</dbReference>
<dbReference type="EMBL" id="WDRC01000038">
    <property type="protein sequence ID" value="KAB7356793.1"/>
    <property type="molecule type" value="Genomic_DNA"/>
</dbReference>
<evidence type="ECO:0000313" key="4">
    <source>
        <dbReference type="EMBL" id="PKC90514.1"/>
    </source>
</evidence>
<dbReference type="Proteomes" id="UP000232654">
    <property type="component" value="Unassembled WGS sequence"/>
</dbReference>
<evidence type="ECO:0000313" key="1">
    <source>
        <dbReference type="EMBL" id="KAB7201350.1"/>
    </source>
</evidence>
<accession>A0A2N0T395</accession>
<dbReference type="EMBL" id="WDRM01000026">
    <property type="protein sequence ID" value="KAB7335631.1"/>
    <property type="molecule type" value="Genomic_DNA"/>
</dbReference>
<dbReference type="RefSeq" id="WP_100991481.1">
    <property type="nucleotide sequence ID" value="NZ_JADNCU010000026.1"/>
</dbReference>
<dbReference type="EMBL" id="WDUB01000025">
    <property type="protein sequence ID" value="KAB7201350.1"/>
    <property type="molecule type" value="Genomic_DNA"/>
</dbReference>
<comment type="caution">
    <text evidence="4">The sequence shown here is derived from an EMBL/GenBank/DDBJ whole genome shotgun (WGS) entry which is preliminary data.</text>
</comment>
<dbReference type="Proteomes" id="UP000476628">
    <property type="component" value="Unassembled WGS sequence"/>
</dbReference>
<evidence type="ECO:0000313" key="3">
    <source>
        <dbReference type="EMBL" id="KAB7356793.1"/>
    </source>
</evidence>
<evidence type="ECO:0000313" key="5">
    <source>
        <dbReference type="EMBL" id="RDX03355.1"/>
    </source>
</evidence>
<gene>
    <name evidence="4" type="ORF">APC1503_0393</name>
    <name evidence="5" type="ORF">CE169_11320</name>
    <name evidence="3" type="ORF">GBB63_10710</name>
    <name evidence="2" type="ORF">GBB73_09505</name>
    <name evidence="1" type="ORF">GBC45_10640</name>
</gene>
<evidence type="ECO:0000313" key="2">
    <source>
        <dbReference type="EMBL" id="KAB7335631.1"/>
    </source>
</evidence>
<evidence type="ECO:0000313" key="10">
    <source>
        <dbReference type="Proteomes" id="UP000476628"/>
    </source>
</evidence>
<evidence type="ECO:0000313" key="8">
    <source>
        <dbReference type="Proteomes" id="UP000430971"/>
    </source>
</evidence>
<dbReference type="Proteomes" id="UP000257074">
    <property type="component" value="Unassembled WGS sequence"/>
</dbReference>
<name>A0A2N0T395_BIFLN</name>
<dbReference type="Proteomes" id="UP000460881">
    <property type="component" value="Unassembled WGS sequence"/>
</dbReference>
<reference evidence="8 9" key="3">
    <citation type="journal article" date="2019" name="Nat. Med.">
        <title>A library of human gut bacterial isolates paired with longitudinal multiomics data enables mechanistic microbiome research.</title>
        <authorList>
            <person name="Poyet M."/>
            <person name="Groussin M."/>
            <person name="Gibbons S.M."/>
            <person name="Avila-Pacheco J."/>
            <person name="Jiang X."/>
            <person name="Kearney S.M."/>
            <person name="Perrotta A.R."/>
            <person name="Berdy B."/>
            <person name="Zhao S."/>
            <person name="Lieberman T.D."/>
            <person name="Swanson P.K."/>
            <person name="Smith M."/>
            <person name="Roesemann S."/>
            <person name="Alexander J.E."/>
            <person name="Rich S.A."/>
            <person name="Livny J."/>
            <person name="Vlamakis H."/>
            <person name="Clish C."/>
            <person name="Bullock K."/>
            <person name="Deik A."/>
            <person name="Scott J."/>
            <person name="Pierce K.A."/>
            <person name="Xavier R.J."/>
            <person name="Alm E.J."/>
        </authorList>
    </citation>
    <scope>NUCLEOTIDE SEQUENCE [LARGE SCALE GENOMIC DNA]</scope>
    <source>
        <strain evidence="1 10">BIOML-A136</strain>
        <strain evidence="3 9">BIOML-A55</strain>
        <strain evidence="2 8">BIOML-A65</strain>
    </source>
</reference>
<evidence type="ECO:0000313" key="6">
    <source>
        <dbReference type="Proteomes" id="UP000232654"/>
    </source>
</evidence>
<sequence length="103" mass="11925">MRRIKIFIDNTIIPADIYAGQKIAFIFLPAGRQTAQGREQVVHQASVENENGRVINVTWQAKGWFNRLVTRHSPLLRRMLGQPDTYRFDDNIASPEFIQERAD</sequence>
<organism evidence="4 6">
    <name type="scientific">Bifidobacterium longum</name>
    <dbReference type="NCBI Taxonomy" id="216816"/>
    <lineage>
        <taxon>Bacteria</taxon>
        <taxon>Bacillati</taxon>
        <taxon>Actinomycetota</taxon>
        <taxon>Actinomycetes</taxon>
        <taxon>Bifidobacteriales</taxon>
        <taxon>Bifidobacteriaceae</taxon>
        <taxon>Bifidobacterium</taxon>
    </lineage>
</organism>
<dbReference type="EMBL" id="PJDT01000009">
    <property type="protein sequence ID" value="PKC90514.1"/>
    <property type="molecule type" value="Genomic_DNA"/>
</dbReference>
<protein>
    <submittedName>
        <fullName evidence="4">Uncharacterized protein</fullName>
    </submittedName>
</protein>
<evidence type="ECO:0000313" key="7">
    <source>
        <dbReference type="Proteomes" id="UP000257074"/>
    </source>
</evidence>
<dbReference type="AlphaFoldDB" id="A0A2N0T395"/>
<dbReference type="EMBL" id="NJNR01000095">
    <property type="protein sequence ID" value="RDX03355.1"/>
    <property type="molecule type" value="Genomic_DNA"/>
</dbReference>
<reference evidence="4 6" key="2">
    <citation type="submission" date="2017-12" db="EMBL/GenBank/DDBJ databases">
        <title>Bifidobacterium longum APC/DPC strains.</title>
        <authorList>
            <person name="Arboleya S."/>
        </authorList>
    </citation>
    <scope>NUCLEOTIDE SEQUENCE [LARGE SCALE GENOMIC DNA]</scope>
    <source>
        <strain evidence="4 6">APC1503</strain>
    </source>
</reference>
<proteinExistence type="predicted"/>
<evidence type="ECO:0000313" key="9">
    <source>
        <dbReference type="Proteomes" id="UP000460881"/>
    </source>
</evidence>